<evidence type="ECO:0000313" key="1">
    <source>
        <dbReference type="EMBL" id="GAA2046607.1"/>
    </source>
</evidence>
<keyword evidence="2" id="KW-1185">Reference proteome</keyword>
<accession>A0ABP5GHD3</accession>
<name>A0ABP5GHD3_9ACTN</name>
<dbReference type="Proteomes" id="UP001500751">
    <property type="component" value="Unassembled WGS sequence"/>
</dbReference>
<proteinExistence type="predicted"/>
<reference evidence="2" key="1">
    <citation type="journal article" date="2019" name="Int. J. Syst. Evol. Microbiol.">
        <title>The Global Catalogue of Microorganisms (GCM) 10K type strain sequencing project: providing services to taxonomists for standard genome sequencing and annotation.</title>
        <authorList>
            <consortium name="The Broad Institute Genomics Platform"/>
            <consortium name="The Broad Institute Genome Sequencing Center for Infectious Disease"/>
            <person name="Wu L."/>
            <person name="Ma J."/>
        </authorList>
    </citation>
    <scope>NUCLEOTIDE SEQUENCE [LARGE SCALE GENOMIC DNA]</scope>
    <source>
        <strain evidence="2">JCM 16014</strain>
    </source>
</reference>
<dbReference type="EMBL" id="BAAAQN010000041">
    <property type="protein sequence ID" value="GAA2046607.1"/>
    <property type="molecule type" value="Genomic_DNA"/>
</dbReference>
<sequence length="53" mass="6013">MDKPVASALSRLARLSEWIYERHADRCEVCCVLGGEFCRAGHHLEQLAEALDR</sequence>
<organism evidence="1 2">
    <name type="scientific">Catenulispora yoronensis</name>
    <dbReference type="NCBI Taxonomy" id="450799"/>
    <lineage>
        <taxon>Bacteria</taxon>
        <taxon>Bacillati</taxon>
        <taxon>Actinomycetota</taxon>
        <taxon>Actinomycetes</taxon>
        <taxon>Catenulisporales</taxon>
        <taxon>Catenulisporaceae</taxon>
        <taxon>Catenulispora</taxon>
    </lineage>
</organism>
<dbReference type="RefSeq" id="WP_344668925.1">
    <property type="nucleotide sequence ID" value="NZ_BAAAQN010000041.1"/>
</dbReference>
<evidence type="ECO:0000313" key="2">
    <source>
        <dbReference type="Proteomes" id="UP001500751"/>
    </source>
</evidence>
<gene>
    <name evidence="1" type="ORF">GCM10009839_58890</name>
</gene>
<protein>
    <submittedName>
        <fullName evidence="1">Uncharacterized protein</fullName>
    </submittedName>
</protein>
<comment type="caution">
    <text evidence="1">The sequence shown here is derived from an EMBL/GenBank/DDBJ whole genome shotgun (WGS) entry which is preliminary data.</text>
</comment>